<proteinExistence type="predicted"/>
<gene>
    <name evidence="1" type="ORF">CHS0354_006106</name>
</gene>
<reference evidence="1" key="3">
    <citation type="submission" date="2023-05" db="EMBL/GenBank/DDBJ databases">
        <authorList>
            <person name="Smith C.H."/>
        </authorList>
    </citation>
    <scope>NUCLEOTIDE SEQUENCE</scope>
    <source>
        <strain evidence="1">CHS0354</strain>
        <tissue evidence="1">Mantle</tissue>
    </source>
</reference>
<reference evidence="1" key="2">
    <citation type="journal article" date="2021" name="Genome Biol. Evol.">
        <title>Developing a high-quality reference genome for a parasitic bivalve with doubly uniparental inheritance (Bivalvia: Unionida).</title>
        <authorList>
            <person name="Smith C.H."/>
        </authorList>
    </citation>
    <scope>NUCLEOTIDE SEQUENCE</scope>
    <source>
        <strain evidence="1">CHS0354</strain>
        <tissue evidence="1">Mantle</tissue>
    </source>
</reference>
<keyword evidence="2" id="KW-1185">Reference proteome</keyword>
<dbReference type="EMBL" id="JAEAOA010000432">
    <property type="protein sequence ID" value="KAK3597750.1"/>
    <property type="molecule type" value="Genomic_DNA"/>
</dbReference>
<name>A0AAE0W2D0_9BIVA</name>
<dbReference type="Proteomes" id="UP001195483">
    <property type="component" value="Unassembled WGS sequence"/>
</dbReference>
<dbReference type="AlphaFoldDB" id="A0AAE0W2D0"/>
<reference evidence="1" key="1">
    <citation type="journal article" date="2021" name="Genome Biol. Evol.">
        <title>A High-Quality Reference Genome for a Parasitic Bivalve with Doubly Uniparental Inheritance (Bivalvia: Unionida).</title>
        <authorList>
            <person name="Smith C.H."/>
        </authorList>
    </citation>
    <scope>NUCLEOTIDE SEQUENCE</scope>
    <source>
        <strain evidence="1">CHS0354</strain>
    </source>
</reference>
<comment type="caution">
    <text evidence="1">The sequence shown here is derived from an EMBL/GenBank/DDBJ whole genome shotgun (WGS) entry which is preliminary data.</text>
</comment>
<organism evidence="1 2">
    <name type="scientific">Potamilus streckersoni</name>
    <dbReference type="NCBI Taxonomy" id="2493646"/>
    <lineage>
        <taxon>Eukaryota</taxon>
        <taxon>Metazoa</taxon>
        <taxon>Spiralia</taxon>
        <taxon>Lophotrochozoa</taxon>
        <taxon>Mollusca</taxon>
        <taxon>Bivalvia</taxon>
        <taxon>Autobranchia</taxon>
        <taxon>Heteroconchia</taxon>
        <taxon>Palaeoheterodonta</taxon>
        <taxon>Unionida</taxon>
        <taxon>Unionoidea</taxon>
        <taxon>Unionidae</taxon>
        <taxon>Ambleminae</taxon>
        <taxon>Lampsilini</taxon>
        <taxon>Potamilus</taxon>
    </lineage>
</organism>
<protein>
    <submittedName>
        <fullName evidence="1">Uncharacterized protein</fullName>
    </submittedName>
</protein>
<evidence type="ECO:0000313" key="2">
    <source>
        <dbReference type="Proteomes" id="UP001195483"/>
    </source>
</evidence>
<evidence type="ECO:0000313" key="1">
    <source>
        <dbReference type="EMBL" id="KAK3597750.1"/>
    </source>
</evidence>
<sequence length="70" mass="8276">MYGVELKKSTVYRVHDGFKVLVEVTDILLKKFNLVGKYVKVNEDRRMIVRLKLFRIWKYSVANGGEEVKK</sequence>
<accession>A0AAE0W2D0</accession>